<dbReference type="InterPro" id="IPR016160">
    <property type="entry name" value="Ald_DH_CS_CYS"/>
</dbReference>
<dbReference type="Proteomes" id="UP000292423">
    <property type="component" value="Unassembled WGS sequence"/>
</dbReference>
<comment type="pathway">
    <text evidence="1 5">Amino-acid degradation; L-proline degradation into L-glutamate; L-glutamate from L-proline: step 2/2.</text>
</comment>
<keyword evidence="5" id="KW-0285">Flavoprotein</keyword>
<keyword evidence="5" id="KW-0274">FAD</keyword>
<dbReference type="GO" id="GO:0003677">
    <property type="term" value="F:DNA binding"/>
    <property type="evidence" value="ECO:0007669"/>
    <property type="project" value="UniProtKB-KW"/>
</dbReference>
<dbReference type="PIRSF" id="PIRSF000197">
    <property type="entry name" value="Bifunct_PutA"/>
    <property type="match status" value="1"/>
</dbReference>
<dbReference type="InterPro" id="IPR025703">
    <property type="entry name" value="Bifunct_PutA"/>
</dbReference>
<comment type="catalytic activity">
    <reaction evidence="4 5">
        <text>L-glutamate 5-semialdehyde + NAD(+) + H2O = L-glutamate + NADH + 2 H(+)</text>
        <dbReference type="Rhea" id="RHEA:30235"/>
        <dbReference type="ChEBI" id="CHEBI:15377"/>
        <dbReference type="ChEBI" id="CHEBI:15378"/>
        <dbReference type="ChEBI" id="CHEBI:29985"/>
        <dbReference type="ChEBI" id="CHEBI:57540"/>
        <dbReference type="ChEBI" id="CHEBI:57945"/>
        <dbReference type="ChEBI" id="CHEBI:58066"/>
        <dbReference type="EC" id="1.2.1.88"/>
    </reaction>
</comment>
<sequence>MIPLRDLPEFPCDFRALRDSWLADEALVLTALMNDCGLDAERKAEVAALAERLVRQARGAEYPAFQDFIQAYRIDSHEGRTLLTLAESLLRIPDAASRNELINSLLPEADWDHGEGGEHGKLVGLAGKWLARARRFVEDESFPDRWSRMLLRLGNSVMRTALGNGIALMARQFVMAETLPEAIAARRPGYRYSFDCLGEAAQTPEEARFYLQSYQQALEHLANHQPHHLPVLERDGISIKLSALHPRLELARWADLERELLPELTRLVLFAAEAGIPVTIDAEECERLELVLCLFAALRTDTALGDYEGLGLAVQAYQKRAPAVIDWLGELAGRTGKRIPVRLVKGAYWDTEIRRAQQQGLEDYPVFTRKIHTDVCYLACARRLLKSPDKFWPQFATHNAHTLAWLDTVARQHGQIFEVQRLCGMADTLHEAFRQITDRPLRIYAPIGDFNTLLPYLVRRLLENGSSQSFVNQLANAHIESEILCKDPVETVAADRIRPHPKIPLPADLFLPRLNSAGLSPADVESLHRLKAGLADFRFSSWQAGLPPDAAADGILATPRHSPADRHRLLGAVHGMNEGDVDQAYRQVRQAFPDWTRTPVSRRADCLRTLAVKLEEHRTELLYLLMMEGGKVLADAWSEWREAVDLCRYYADCAETLMAPRPLPGIAGEVNTLNWAGRGVFLCISPWNFPLAIFLGQVAAALVTGNTVLCKPASQTSLIAARVVALLHDAGIPHEALHAIYGAGRDLGNALTDHPALAGIVFTGSTATARHLNLQLARRPGPLVPLIAETGGLNAMIADSSALPEQLTIDILQSAFNSAGQRCSALRILWLQEDLKNPLLDRLEGALKSWRTGAPTLLASDMGPLIDTAALAQLQHHCTVTGHKALWKAAGTLTDAAEGHYFPPHAFLLHPMDLPDQEVFGPVLHIATWKAGELDKVIGRINASGYGLTLGMHSRIPAHIRQVQEQARVGNLYINRNQIGAVVESQPFGGEGLSGTGFKAGGPHYLMRFCVERTVTENLTATGLNPQLMTLEP</sequence>
<comment type="function">
    <text evidence="5">Oxidizes proline to glutamate for use as a carbon and nitrogen source.</text>
</comment>
<dbReference type="PANTHER" id="PTHR42862:SF1">
    <property type="entry name" value="DELTA-1-PYRROLINE-5-CARBOXYLATE DEHYDROGENASE 2, ISOFORM A-RELATED"/>
    <property type="match status" value="1"/>
</dbReference>
<accession>A0A4Q7Z5S7</accession>
<comment type="similarity">
    <text evidence="5">In the N-terminal section; belongs to the proline dehydrogenase family.</text>
</comment>
<dbReference type="Gene3D" id="3.20.20.220">
    <property type="match status" value="1"/>
</dbReference>
<comment type="caution">
    <text evidence="10">The sequence shown here is derived from an EMBL/GenBank/DDBJ whole genome shotgun (WGS) entry which is preliminary data.</text>
</comment>
<dbReference type="RefSeq" id="WP_165391407.1">
    <property type="nucleotide sequence ID" value="NZ_SHKX01000012.1"/>
</dbReference>
<dbReference type="InterPro" id="IPR016162">
    <property type="entry name" value="Ald_DH_N"/>
</dbReference>
<feature type="domain" description="Proline dehydrogenase" evidence="8">
    <location>
        <begin position="183"/>
        <end position="473"/>
    </location>
</feature>
<dbReference type="Gene3D" id="3.40.605.10">
    <property type="entry name" value="Aldehyde Dehydrogenase, Chain A, domain 1"/>
    <property type="match status" value="1"/>
</dbReference>
<comment type="catalytic activity">
    <reaction evidence="5">
        <text>L-proline + a quinone = (S)-1-pyrroline-5-carboxylate + a quinol + H(+)</text>
        <dbReference type="Rhea" id="RHEA:23784"/>
        <dbReference type="ChEBI" id="CHEBI:15378"/>
        <dbReference type="ChEBI" id="CHEBI:17388"/>
        <dbReference type="ChEBI" id="CHEBI:24646"/>
        <dbReference type="ChEBI" id="CHEBI:60039"/>
        <dbReference type="ChEBI" id="CHEBI:132124"/>
        <dbReference type="EC" id="1.5.5.2"/>
    </reaction>
</comment>
<organism evidence="10 11">
    <name type="scientific">Fluviicoccus keumensis</name>
    <dbReference type="NCBI Taxonomy" id="1435465"/>
    <lineage>
        <taxon>Bacteria</taxon>
        <taxon>Pseudomonadati</taxon>
        <taxon>Pseudomonadota</taxon>
        <taxon>Gammaproteobacteria</taxon>
        <taxon>Moraxellales</taxon>
        <taxon>Moraxellaceae</taxon>
        <taxon>Fluviicoccus</taxon>
    </lineage>
</organism>
<keyword evidence="3 5" id="KW-0520">NAD</keyword>
<dbReference type="NCBIfam" id="TIGR01238">
    <property type="entry name" value="D1pyr5carbox3"/>
    <property type="match status" value="1"/>
</dbReference>
<dbReference type="PROSITE" id="PS00070">
    <property type="entry name" value="ALDEHYDE_DEHYDR_CYS"/>
    <property type="match status" value="1"/>
</dbReference>
<dbReference type="EC" id="1.2.1.88" evidence="5"/>
<dbReference type="InterPro" id="IPR016161">
    <property type="entry name" value="Ald_DH/histidinol_DH"/>
</dbReference>
<dbReference type="Gene3D" id="3.40.309.10">
    <property type="entry name" value="Aldehyde Dehydrogenase, Chain A, domain 2"/>
    <property type="match status" value="1"/>
</dbReference>
<evidence type="ECO:0000256" key="2">
    <source>
        <dbReference type="ARBA" id="ARBA00023002"/>
    </source>
</evidence>
<dbReference type="InterPro" id="IPR002872">
    <property type="entry name" value="Proline_DH_dom"/>
</dbReference>
<dbReference type="Pfam" id="PF00171">
    <property type="entry name" value="Aldedh"/>
    <property type="match status" value="1"/>
</dbReference>
<dbReference type="InterPro" id="IPR005933">
    <property type="entry name" value="PutA_C"/>
</dbReference>
<protein>
    <recommendedName>
        <fullName evidence="5">Bifunctional protein PutA</fullName>
    </recommendedName>
    <domain>
        <recommendedName>
            <fullName evidence="5">Proline dehydrogenase</fullName>
            <ecNumber evidence="5">1.5.5.2</ecNumber>
        </recommendedName>
        <alternativeName>
            <fullName evidence="5">Proline oxidase</fullName>
        </alternativeName>
    </domain>
    <domain>
        <recommendedName>
            <fullName evidence="5">Delta-1-pyrroline-5-carboxylate dehydrogenase</fullName>
            <shortName evidence="5">P5C dehydrogenase</shortName>
            <ecNumber evidence="5">1.2.1.88</ecNumber>
        </recommendedName>
        <alternativeName>
            <fullName evidence="5">L-glutamate gamma-semialdehyde dehydrogenase</fullName>
        </alternativeName>
    </domain>
</protein>
<name>A0A4Q7Z5S7_9GAMM</name>
<keyword evidence="11" id="KW-1185">Reference proteome</keyword>
<evidence type="ECO:0000259" key="8">
    <source>
        <dbReference type="Pfam" id="PF01619"/>
    </source>
</evidence>
<comment type="cofactor">
    <cofactor evidence="5">
        <name>FAD</name>
        <dbReference type="ChEBI" id="CHEBI:57692"/>
    </cofactor>
</comment>
<dbReference type="InterPro" id="IPR029041">
    <property type="entry name" value="FAD-linked_oxidoreductase-like"/>
</dbReference>
<dbReference type="UniPathway" id="UPA00261">
    <property type="reaction ID" value="UER00373"/>
</dbReference>
<dbReference type="GO" id="GO:0003842">
    <property type="term" value="F:L-glutamate gamma-semialdehyde dehydrogenase activity"/>
    <property type="evidence" value="ECO:0007669"/>
    <property type="project" value="UniProtKB-UniRule"/>
</dbReference>
<dbReference type="EMBL" id="SHKX01000012">
    <property type="protein sequence ID" value="RZU45063.1"/>
    <property type="molecule type" value="Genomic_DNA"/>
</dbReference>
<keyword evidence="5" id="KW-0804">Transcription</keyword>
<evidence type="ECO:0000256" key="1">
    <source>
        <dbReference type="ARBA" id="ARBA00004786"/>
    </source>
</evidence>
<dbReference type="GO" id="GO:0009898">
    <property type="term" value="C:cytoplasmic side of plasma membrane"/>
    <property type="evidence" value="ECO:0007669"/>
    <property type="project" value="TreeGrafter"/>
</dbReference>
<keyword evidence="5" id="KW-0238">DNA-binding</keyword>
<feature type="domain" description="Aldehyde dehydrogenase" evidence="7">
    <location>
        <begin position="560"/>
        <end position="1015"/>
    </location>
</feature>
<evidence type="ECO:0000256" key="4">
    <source>
        <dbReference type="ARBA" id="ARBA00048142"/>
    </source>
</evidence>
<dbReference type="CDD" id="cd07125">
    <property type="entry name" value="ALDH_PutA-P5CDH"/>
    <property type="match status" value="1"/>
</dbReference>
<dbReference type="GO" id="GO:0003700">
    <property type="term" value="F:DNA-binding transcription factor activity"/>
    <property type="evidence" value="ECO:0007669"/>
    <property type="project" value="InterPro"/>
</dbReference>
<dbReference type="NCBIfam" id="NF008869">
    <property type="entry name" value="PRK11904.1"/>
    <property type="match status" value="1"/>
</dbReference>
<dbReference type="InterPro" id="IPR024082">
    <property type="entry name" value="PRODH_PutA_dom_II"/>
</dbReference>
<comment type="similarity">
    <text evidence="5">In the C-terminal section; belongs to the aldehyde dehydrogenase family.</text>
</comment>
<evidence type="ECO:0000256" key="5">
    <source>
        <dbReference type="PIRNR" id="PIRNR000197"/>
    </source>
</evidence>
<evidence type="ECO:0000256" key="6">
    <source>
        <dbReference type="PIRSR" id="PIRSR000197-1"/>
    </source>
</evidence>
<dbReference type="InterPro" id="IPR016163">
    <property type="entry name" value="Ald_DH_C"/>
</dbReference>
<dbReference type="SUPFAM" id="SSF51730">
    <property type="entry name" value="FAD-linked oxidoreductase"/>
    <property type="match status" value="1"/>
</dbReference>
<dbReference type="InterPro" id="IPR015590">
    <property type="entry name" value="Aldehyde_DH_dom"/>
</dbReference>
<dbReference type="AlphaFoldDB" id="A0A4Q7Z5S7"/>
<dbReference type="SUPFAM" id="SSF81935">
    <property type="entry name" value="N-terminal domain of bifunctional PutA protein"/>
    <property type="match status" value="1"/>
</dbReference>
<dbReference type="InterPro" id="IPR050485">
    <property type="entry name" value="Proline_metab_enzyme"/>
</dbReference>
<dbReference type="PANTHER" id="PTHR42862">
    <property type="entry name" value="DELTA-1-PYRROLINE-5-CARBOXYLATE DEHYDROGENASE 1, ISOFORM A-RELATED"/>
    <property type="match status" value="1"/>
</dbReference>
<evidence type="ECO:0000256" key="3">
    <source>
        <dbReference type="ARBA" id="ARBA00023027"/>
    </source>
</evidence>
<evidence type="ECO:0000259" key="7">
    <source>
        <dbReference type="Pfam" id="PF00171"/>
    </source>
</evidence>
<keyword evidence="5" id="KW-0805">Transcription regulation</keyword>
<keyword evidence="5" id="KW-0642">Proline metabolism</keyword>
<feature type="active site" evidence="6">
    <location>
        <position position="823"/>
    </location>
</feature>
<dbReference type="Pfam" id="PF01619">
    <property type="entry name" value="Pro_dh"/>
    <property type="match status" value="1"/>
</dbReference>
<keyword evidence="2 5" id="KW-0560">Oxidoreductase</keyword>
<proteinExistence type="inferred from homology"/>
<evidence type="ECO:0000313" key="10">
    <source>
        <dbReference type="EMBL" id="RZU45063.1"/>
    </source>
</evidence>
<dbReference type="SUPFAM" id="SSF53720">
    <property type="entry name" value="ALDH-like"/>
    <property type="match status" value="1"/>
</dbReference>
<reference evidence="10 11" key="1">
    <citation type="submission" date="2019-02" db="EMBL/GenBank/DDBJ databases">
        <title>Genomic Encyclopedia of Type Strains, Phase IV (KMG-IV): sequencing the most valuable type-strain genomes for metagenomic binning, comparative biology and taxonomic classification.</title>
        <authorList>
            <person name="Goeker M."/>
        </authorList>
    </citation>
    <scope>NUCLEOTIDE SEQUENCE [LARGE SCALE GENOMIC DNA]</scope>
    <source>
        <strain evidence="10 11">DSM 105135</strain>
    </source>
</reference>
<dbReference type="GO" id="GO:0004657">
    <property type="term" value="F:proline dehydrogenase activity"/>
    <property type="evidence" value="ECO:0007669"/>
    <property type="project" value="UniProtKB-UniRule"/>
</dbReference>
<feature type="domain" description="Proline dehydrogenase PutA" evidence="9">
    <location>
        <begin position="65"/>
        <end position="173"/>
    </location>
</feature>
<keyword evidence="5" id="KW-0678">Repressor</keyword>
<evidence type="ECO:0000259" key="9">
    <source>
        <dbReference type="Pfam" id="PF14850"/>
    </source>
</evidence>
<dbReference type="Gene3D" id="1.20.5.460">
    <property type="entry name" value="Single helix bin"/>
    <property type="match status" value="1"/>
</dbReference>
<feature type="active site" evidence="6">
    <location>
        <position position="789"/>
    </location>
</feature>
<evidence type="ECO:0000313" key="11">
    <source>
        <dbReference type="Proteomes" id="UP000292423"/>
    </source>
</evidence>
<comment type="pathway">
    <text evidence="5">Amino-acid degradation; L-proline degradation into L-glutamate; L-glutamate from L-proline: step 1/2.</text>
</comment>
<gene>
    <name evidence="10" type="ORF">EV700_1872</name>
</gene>
<dbReference type="InterPro" id="IPR024089">
    <property type="entry name" value="PRODH_PutA_dom_I/II"/>
</dbReference>
<dbReference type="Pfam" id="PF14850">
    <property type="entry name" value="Pro_dh-DNA_bdg"/>
    <property type="match status" value="1"/>
</dbReference>
<dbReference type="GO" id="GO:0010133">
    <property type="term" value="P:L-proline catabolic process to L-glutamate"/>
    <property type="evidence" value="ECO:0007669"/>
    <property type="project" value="UniProtKB-UniRule"/>
</dbReference>
<dbReference type="EC" id="1.5.5.2" evidence="5"/>